<sequence>MRLSLPNLGHRAWYGDYWMVRGSKALKLDGHFTPLIVELMAILEGLLVAIECRYRTFAMENDSINAIAMVNSACGLSSSN</sequence>
<dbReference type="GO" id="GO:0003676">
    <property type="term" value="F:nucleic acid binding"/>
    <property type="evidence" value="ECO:0007669"/>
    <property type="project" value="InterPro"/>
</dbReference>
<name>A0A2P5CA19_PARAD</name>
<reference evidence="3" key="1">
    <citation type="submission" date="2016-06" db="EMBL/GenBank/DDBJ databases">
        <title>Parallel loss of symbiosis genes in relatives of nitrogen-fixing non-legume Parasponia.</title>
        <authorList>
            <person name="Van Velzen R."/>
            <person name="Holmer R."/>
            <person name="Bu F."/>
            <person name="Rutten L."/>
            <person name="Van Zeijl A."/>
            <person name="Liu W."/>
            <person name="Santuari L."/>
            <person name="Cao Q."/>
            <person name="Sharma T."/>
            <person name="Shen D."/>
            <person name="Roswanjaya Y."/>
            <person name="Wardhani T."/>
            <person name="Kalhor M.S."/>
            <person name="Jansen J."/>
            <person name="Van den Hoogen J."/>
            <person name="Gungor B."/>
            <person name="Hartog M."/>
            <person name="Hontelez J."/>
            <person name="Verver J."/>
            <person name="Yang W.-C."/>
            <person name="Schijlen E."/>
            <person name="Repin R."/>
            <person name="Schilthuizen M."/>
            <person name="Schranz E."/>
            <person name="Heidstra R."/>
            <person name="Miyata K."/>
            <person name="Fedorova E."/>
            <person name="Kohlen W."/>
            <person name="Bisseling T."/>
            <person name="Smit S."/>
            <person name="Geurts R."/>
        </authorList>
    </citation>
    <scope>NUCLEOTIDE SEQUENCE [LARGE SCALE GENOMIC DNA]</scope>
    <source>
        <strain evidence="3">cv. WU1-14</strain>
    </source>
</reference>
<evidence type="ECO:0000259" key="1">
    <source>
        <dbReference type="Pfam" id="PF13456"/>
    </source>
</evidence>
<dbReference type="OrthoDB" id="10425040at2759"/>
<evidence type="ECO:0000313" key="3">
    <source>
        <dbReference type="Proteomes" id="UP000237105"/>
    </source>
</evidence>
<protein>
    <recommendedName>
        <fullName evidence="1">RNase H type-1 domain-containing protein</fullName>
    </recommendedName>
</protein>
<comment type="caution">
    <text evidence="2">The sequence shown here is derived from an EMBL/GenBank/DDBJ whole genome shotgun (WGS) entry which is preliminary data.</text>
</comment>
<dbReference type="EMBL" id="JXTB01000155">
    <property type="protein sequence ID" value="PON57871.1"/>
    <property type="molecule type" value="Genomic_DNA"/>
</dbReference>
<organism evidence="2 3">
    <name type="scientific">Parasponia andersonii</name>
    <name type="common">Sponia andersonii</name>
    <dbReference type="NCBI Taxonomy" id="3476"/>
    <lineage>
        <taxon>Eukaryota</taxon>
        <taxon>Viridiplantae</taxon>
        <taxon>Streptophyta</taxon>
        <taxon>Embryophyta</taxon>
        <taxon>Tracheophyta</taxon>
        <taxon>Spermatophyta</taxon>
        <taxon>Magnoliopsida</taxon>
        <taxon>eudicotyledons</taxon>
        <taxon>Gunneridae</taxon>
        <taxon>Pentapetalae</taxon>
        <taxon>rosids</taxon>
        <taxon>fabids</taxon>
        <taxon>Rosales</taxon>
        <taxon>Cannabaceae</taxon>
        <taxon>Parasponia</taxon>
    </lineage>
</organism>
<dbReference type="GO" id="GO:0004523">
    <property type="term" value="F:RNA-DNA hybrid ribonuclease activity"/>
    <property type="evidence" value="ECO:0007669"/>
    <property type="project" value="InterPro"/>
</dbReference>
<feature type="domain" description="RNase H type-1" evidence="1">
    <location>
        <begin position="24"/>
        <end position="72"/>
    </location>
</feature>
<gene>
    <name evidence="2" type="ORF">PanWU01x14_170840</name>
</gene>
<dbReference type="AlphaFoldDB" id="A0A2P5CA19"/>
<keyword evidence="3" id="KW-1185">Reference proteome</keyword>
<accession>A0A2P5CA19</accession>
<dbReference type="Pfam" id="PF13456">
    <property type="entry name" value="RVT_3"/>
    <property type="match status" value="1"/>
</dbReference>
<proteinExistence type="predicted"/>
<evidence type="ECO:0000313" key="2">
    <source>
        <dbReference type="EMBL" id="PON57871.1"/>
    </source>
</evidence>
<dbReference type="InterPro" id="IPR002156">
    <property type="entry name" value="RNaseH_domain"/>
</dbReference>
<dbReference type="Proteomes" id="UP000237105">
    <property type="component" value="Unassembled WGS sequence"/>
</dbReference>